<dbReference type="GO" id="GO:0016757">
    <property type="term" value="F:glycosyltransferase activity"/>
    <property type="evidence" value="ECO:0007669"/>
    <property type="project" value="UniProtKB-KW"/>
</dbReference>
<keyword evidence="2" id="KW-0328">Glycosyltransferase</keyword>
<dbReference type="Gene3D" id="3.90.550.10">
    <property type="entry name" value="Spore Coat Polysaccharide Biosynthesis Protein SpsA, Chain A"/>
    <property type="match status" value="1"/>
</dbReference>
<comment type="caution">
    <text evidence="2">The sequence shown here is derived from an EMBL/GenBank/DDBJ whole genome shotgun (WGS) entry which is preliminary data.</text>
</comment>
<dbReference type="PANTHER" id="PTHR43179">
    <property type="entry name" value="RHAMNOSYLTRANSFERASE WBBL"/>
    <property type="match status" value="1"/>
</dbReference>
<gene>
    <name evidence="2" type="primary">wbbL_2</name>
    <name evidence="2" type="ORF">NCTC13063_02354</name>
</gene>
<reference evidence="2 3" key="1">
    <citation type="submission" date="2018-06" db="EMBL/GenBank/DDBJ databases">
        <authorList>
            <consortium name="Pathogen Informatics"/>
            <person name="Doyle S."/>
        </authorList>
    </citation>
    <scope>NUCLEOTIDE SEQUENCE [LARGE SCALE GENOMIC DNA]</scope>
    <source>
        <strain evidence="2 3">NCTC13063</strain>
    </source>
</reference>
<organism evidence="2 3">
    <name type="scientific">Segatella buccae</name>
    <dbReference type="NCBI Taxonomy" id="28126"/>
    <lineage>
        <taxon>Bacteria</taxon>
        <taxon>Pseudomonadati</taxon>
        <taxon>Bacteroidota</taxon>
        <taxon>Bacteroidia</taxon>
        <taxon>Bacteroidales</taxon>
        <taxon>Prevotellaceae</taxon>
        <taxon>Segatella</taxon>
    </lineage>
</organism>
<dbReference type="InterPro" id="IPR001173">
    <property type="entry name" value="Glyco_trans_2-like"/>
</dbReference>
<dbReference type="Pfam" id="PF00535">
    <property type="entry name" value="Glycos_transf_2"/>
    <property type="match status" value="1"/>
</dbReference>
<evidence type="ECO:0000313" key="3">
    <source>
        <dbReference type="Proteomes" id="UP000255283"/>
    </source>
</evidence>
<dbReference type="EC" id="2.4.-.-" evidence="2"/>
<protein>
    <submittedName>
        <fullName evidence="2">dTDP-Rha:alpha-D-GlcNAc-pyrophosphate polyprenol, alpha-3-L-rhamnosyltransferase</fullName>
        <ecNumber evidence="2">2.4.-.-</ecNumber>
    </submittedName>
</protein>
<feature type="domain" description="Glycosyltransferase 2-like" evidence="1">
    <location>
        <begin position="6"/>
        <end position="190"/>
    </location>
</feature>
<dbReference type="InterPro" id="IPR029044">
    <property type="entry name" value="Nucleotide-diphossugar_trans"/>
</dbReference>
<sequence>MMKKLTVVIVNYNVKDYAGQCLCSLRRALAGIDAQVVVVDNHSRDGSVEYLSREFPEVTVIAGRHNLGFARANNLAIADTASEYVLLLNPDTIVGETTLHEALGFMDAHADAGSLGVRMLQADGSDARESRRGLPRPVVAFYKMVGLCSRFPHSRRFARYYMGHLPWDAPARIEVVSGAFCLLRREAIDRVGLLDEDFFMYGEDIDLSYRLLKGGYHNYYLPAKILHYKGESTQHSSFRYVHVFYGAMLIFFRKHYGGMSRLLALPIKTAIYLKASLALLRMLAWHTRRMLGFTDADSSAGCHYHFIGSEAMTARCRKHAARHGLRASFTVGDRLSLPEGHLALSLSGGREAGKAIPACVVYDTDAYRYDDLFRIFSADAGHRFVMGTYSAATGKIVLPDEVMCLED</sequence>
<dbReference type="EMBL" id="UGTJ01000002">
    <property type="protein sequence ID" value="SUB96590.1"/>
    <property type="molecule type" value="Genomic_DNA"/>
</dbReference>
<dbReference type="CDD" id="cd04186">
    <property type="entry name" value="GT_2_like_c"/>
    <property type="match status" value="1"/>
</dbReference>
<keyword evidence="2" id="KW-0808">Transferase</keyword>
<proteinExistence type="predicted"/>
<dbReference type="PANTHER" id="PTHR43179:SF7">
    <property type="entry name" value="RHAMNOSYLTRANSFERASE WBBL"/>
    <property type="match status" value="1"/>
</dbReference>
<dbReference type="Proteomes" id="UP000255283">
    <property type="component" value="Unassembled WGS sequence"/>
</dbReference>
<dbReference type="RefSeq" id="WP_115154280.1">
    <property type="nucleotide sequence ID" value="NZ_DBFWLE010000019.1"/>
</dbReference>
<dbReference type="AlphaFoldDB" id="A0AAQ1UN90"/>
<accession>A0AAQ1UN90</accession>
<evidence type="ECO:0000313" key="2">
    <source>
        <dbReference type="EMBL" id="SUB96590.1"/>
    </source>
</evidence>
<dbReference type="SUPFAM" id="SSF53448">
    <property type="entry name" value="Nucleotide-diphospho-sugar transferases"/>
    <property type="match status" value="1"/>
</dbReference>
<evidence type="ECO:0000259" key="1">
    <source>
        <dbReference type="Pfam" id="PF00535"/>
    </source>
</evidence>
<name>A0AAQ1UN90_9BACT</name>